<dbReference type="GO" id="GO:0020037">
    <property type="term" value="F:heme binding"/>
    <property type="evidence" value="ECO:0007669"/>
    <property type="project" value="InterPro"/>
</dbReference>
<dbReference type="GO" id="GO:0006979">
    <property type="term" value="P:response to oxidative stress"/>
    <property type="evidence" value="ECO:0007669"/>
    <property type="project" value="InterPro"/>
</dbReference>
<dbReference type="GO" id="GO:0004601">
    <property type="term" value="F:peroxidase activity"/>
    <property type="evidence" value="ECO:0007669"/>
    <property type="project" value="InterPro"/>
</dbReference>
<evidence type="ECO:0000256" key="7">
    <source>
        <dbReference type="SAM" id="SignalP"/>
    </source>
</evidence>
<accession>A0A8B8AKY7</accession>
<dbReference type="InterPro" id="IPR010255">
    <property type="entry name" value="Haem_peroxidase_sf"/>
</dbReference>
<keyword evidence="5" id="KW-0349">Heme</keyword>
<dbReference type="KEGG" id="cvn:111102674"/>
<dbReference type="AlphaFoldDB" id="A0A8B8AKY7"/>
<protein>
    <submittedName>
        <fullName evidence="9">Peroxidase-like protein isoform X1</fullName>
    </submittedName>
</protein>
<evidence type="ECO:0000256" key="2">
    <source>
        <dbReference type="ARBA" id="ARBA00022525"/>
    </source>
</evidence>
<feature type="chain" id="PRO_5034674435" evidence="7">
    <location>
        <begin position="19"/>
        <end position="771"/>
    </location>
</feature>
<dbReference type="InterPro" id="IPR019791">
    <property type="entry name" value="Haem_peroxidase_animal"/>
</dbReference>
<keyword evidence="3 7" id="KW-0732">Signal</keyword>
<evidence type="ECO:0000256" key="1">
    <source>
        <dbReference type="ARBA" id="ARBA00004613"/>
    </source>
</evidence>
<dbReference type="SUPFAM" id="SSF48113">
    <property type="entry name" value="Heme-dependent peroxidases"/>
    <property type="match status" value="1"/>
</dbReference>
<evidence type="ECO:0000313" key="8">
    <source>
        <dbReference type="Proteomes" id="UP000694844"/>
    </source>
</evidence>
<evidence type="ECO:0000313" key="9">
    <source>
        <dbReference type="RefSeq" id="XP_022291253.1"/>
    </source>
</evidence>
<name>A0A8B8AKY7_CRAVI</name>
<keyword evidence="2" id="KW-0964">Secreted</keyword>
<feature type="compositionally biased region" description="Polar residues" evidence="6">
    <location>
        <begin position="751"/>
        <end position="771"/>
    </location>
</feature>
<feature type="binding site" description="axial binding residue" evidence="5">
    <location>
        <position position="477"/>
    </location>
    <ligand>
        <name>heme b</name>
        <dbReference type="ChEBI" id="CHEBI:60344"/>
    </ligand>
    <ligandPart>
        <name>Fe</name>
        <dbReference type="ChEBI" id="CHEBI:18248"/>
    </ligandPart>
</feature>
<dbReference type="Gene3D" id="1.10.640.10">
    <property type="entry name" value="Haem peroxidase domain superfamily, animal type"/>
    <property type="match status" value="1"/>
</dbReference>
<dbReference type="Proteomes" id="UP000694844">
    <property type="component" value="Chromosome 1"/>
</dbReference>
<dbReference type="PROSITE" id="PS50292">
    <property type="entry name" value="PEROXIDASE_3"/>
    <property type="match status" value="1"/>
</dbReference>
<proteinExistence type="predicted"/>
<comment type="subcellular location">
    <subcellularLocation>
        <location evidence="1">Secreted</location>
    </subcellularLocation>
</comment>
<dbReference type="FunFam" id="1.10.640.10:FF:000003">
    <property type="entry name" value="chorion peroxidase"/>
    <property type="match status" value="1"/>
</dbReference>
<dbReference type="GO" id="GO:0046872">
    <property type="term" value="F:metal ion binding"/>
    <property type="evidence" value="ECO:0007669"/>
    <property type="project" value="UniProtKB-KW"/>
</dbReference>
<dbReference type="RefSeq" id="XP_022291253.1">
    <property type="nucleotide sequence ID" value="XM_022435545.1"/>
</dbReference>
<evidence type="ECO:0000256" key="6">
    <source>
        <dbReference type="SAM" id="MobiDB-lite"/>
    </source>
</evidence>
<feature type="signal peptide" evidence="7">
    <location>
        <begin position="1"/>
        <end position="18"/>
    </location>
</feature>
<evidence type="ECO:0000256" key="4">
    <source>
        <dbReference type="ARBA" id="ARBA00023180"/>
    </source>
</evidence>
<dbReference type="Pfam" id="PF03098">
    <property type="entry name" value="An_peroxidase"/>
    <property type="match status" value="1"/>
</dbReference>
<keyword evidence="4" id="KW-0325">Glycoprotein</keyword>
<gene>
    <name evidence="9" type="primary">LOC111102674</name>
</gene>
<reference evidence="8" key="1">
    <citation type="submission" date="2024-06" db="UniProtKB">
        <authorList>
            <consortium name="RefSeq"/>
        </authorList>
    </citation>
    <scope>NUCLEOTIDE SEQUENCE [LARGE SCALE GENOMIC DNA]</scope>
</reference>
<dbReference type="GeneID" id="111102674"/>
<feature type="region of interest" description="Disordered" evidence="6">
    <location>
        <begin position="746"/>
        <end position="771"/>
    </location>
</feature>
<keyword evidence="5" id="KW-0408">Iron</keyword>
<keyword evidence="8" id="KW-1185">Reference proteome</keyword>
<keyword evidence="5" id="KW-0479">Metal-binding</keyword>
<dbReference type="PANTHER" id="PTHR11475">
    <property type="entry name" value="OXIDASE/PEROXIDASE"/>
    <property type="match status" value="1"/>
</dbReference>
<evidence type="ECO:0000256" key="3">
    <source>
        <dbReference type="ARBA" id="ARBA00022729"/>
    </source>
</evidence>
<dbReference type="PRINTS" id="PR00457">
    <property type="entry name" value="ANPEROXIDASE"/>
</dbReference>
<dbReference type="InterPro" id="IPR037120">
    <property type="entry name" value="Haem_peroxidase_sf_animal"/>
</dbReference>
<dbReference type="OrthoDB" id="823504at2759"/>
<sequence length="771" mass="86758">MALSILLTLTFSLTLVMSVDWKLEYIVSDLVNRMMSSKNISDKIPIEFPSLTEHTNARGNYQGSYHSAVQHHYRYLRINDFAMSKTMDDRARIAAFVARTVAVMYGKRTAEQVRPLLKDPKMLKIFHKAFLPYCYEEPRCDVGYPYRLTCGACNNLRHPLLGKAFTVYRRIVPSNYEDGIEMPRTKSMDGHPLPSARRVSNVVHNSNNQVQVSARFTPYLTHFGQFLDHDISSTPIMTDSDENIIEDCCIHPNRIECFNIGIADDDPFFTNPTQKCMHFVRSDIGPVPKCDTGVRQQQNQRSSFIDGSAIYGFNTAKENSLREKRGGLLRVSTHHSYRPGVLPEGDDTQCENGHNGMLSQSPVNHCFDAGDHRHTESPLLAVVHIMFLRRHNLIAEALQRATGITDDEVLFQETKRIIVAELNHITYNEYLPDIMAPEFINYFGLRSTTPGHHTVYDPTVDPRAINSFAAAAYRFGHSFVQSVVGQDNGRSINEDPLRNNFDNPTIINFPQNGGCEYVASWMANTGKSDMDRFVTSDLRNHLFDASPTGSAAKSPGATLSLDLVALNIQRGRDHGLPAYNVFRQWCGRPKAEHFGTWALGLVDHDEQSAATLQSIYRHPDDIDLFAGALSEKNLGTSLMGPTFSCIIGFQFNRLKYGDRFWYENKFPHTGFTEDQVMEIKKATMSKIMCSTLVHGAVPVIQPLLFRRQTAPGNGPISCNRLLGRSSVLGFNIEPFARELRNIGGRRHHPESSANWNDPTLSLPGQTGAQVY</sequence>
<organism evidence="8 9">
    <name type="scientific">Crassostrea virginica</name>
    <name type="common">Eastern oyster</name>
    <dbReference type="NCBI Taxonomy" id="6565"/>
    <lineage>
        <taxon>Eukaryota</taxon>
        <taxon>Metazoa</taxon>
        <taxon>Spiralia</taxon>
        <taxon>Lophotrochozoa</taxon>
        <taxon>Mollusca</taxon>
        <taxon>Bivalvia</taxon>
        <taxon>Autobranchia</taxon>
        <taxon>Pteriomorphia</taxon>
        <taxon>Ostreida</taxon>
        <taxon>Ostreoidea</taxon>
        <taxon>Ostreidae</taxon>
        <taxon>Crassostrea</taxon>
    </lineage>
</organism>
<dbReference type="PANTHER" id="PTHR11475:SF4">
    <property type="entry name" value="CHORION PEROXIDASE"/>
    <property type="match status" value="1"/>
</dbReference>
<reference evidence="9" key="2">
    <citation type="submission" date="2025-08" db="UniProtKB">
        <authorList>
            <consortium name="RefSeq"/>
        </authorList>
    </citation>
    <scope>IDENTIFICATION</scope>
    <source>
        <tissue evidence="9">Whole sample</tissue>
    </source>
</reference>
<evidence type="ECO:0000256" key="5">
    <source>
        <dbReference type="PIRSR" id="PIRSR619791-2"/>
    </source>
</evidence>
<dbReference type="GO" id="GO:0005576">
    <property type="term" value="C:extracellular region"/>
    <property type="evidence" value="ECO:0007669"/>
    <property type="project" value="UniProtKB-SubCell"/>
</dbReference>
<dbReference type="CDD" id="cd09823">
    <property type="entry name" value="peroxinectin_like"/>
    <property type="match status" value="1"/>
</dbReference>